<evidence type="ECO:0000259" key="1">
    <source>
        <dbReference type="Pfam" id="PF17761"/>
    </source>
</evidence>
<sequence length="135" mass="15719">MELSKNDLFNAIKEIINQSRLKVFREANSALLESYWQIGKLIIEDEQQGKLRADYGKATLKNLSNQLTLEFGKGFDYTNLTNIRKFYLAFPILDAMRQELSWTHYRLLSHFANPIHSTFHPIPYTLHLQSSTSNP</sequence>
<name>A0A1I0U979_9SPHI</name>
<dbReference type="InterPro" id="IPR041527">
    <property type="entry name" value="YhcG_N"/>
</dbReference>
<dbReference type="OrthoDB" id="9801263at2"/>
<evidence type="ECO:0000313" key="3">
    <source>
        <dbReference type="Proteomes" id="UP000198836"/>
    </source>
</evidence>
<dbReference type="Proteomes" id="UP000198836">
    <property type="component" value="Unassembled WGS sequence"/>
</dbReference>
<dbReference type="EMBL" id="FOJM01000023">
    <property type="protein sequence ID" value="SFA59776.1"/>
    <property type="molecule type" value="Genomic_DNA"/>
</dbReference>
<dbReference type="PANTHER" id="PTHR30547:SF5">
    <property type="entry name" value="NUCLEASE YHCG-RELATED"/>
    <property type="match status" value="1"/>
</dbReference>
<proteinExistence type="predicted"/>
<gene>
    <name evidence="2" type="ORF">SAMN04488511_12350</name>
</gene>
<dbReference type="AlphaFoldDB" id="A0A1I0U979"/>
<reference evidence="3" key="1">
    <citation type="submission" date="2016-10" db="EMBL/GenBank/DDBJ databases">
        <authorList>
            <person name="Varghese N."/>
            <person name="Submissions S."/>
        </authorList>
    </citation>
    <scope>NUCLEOTIDE SEQUENCE [LARGE SCALE GENOMIC DNA]</scope>
    <source>
        <strain evidence="3">DSM 18130</strain>
    </source>
</reference>
<dbReference type="RefSeq" id="WP_090987811.1">
    <property type="nucleotide sequence ID" value="NZ_FOJM01000023.1"/>
</dbReference>
<accession>A0A1I0U979</accession>
<dbReference type="InterPro" id="IPR053148">
    <property type="entry name" value="PD-DEXK-like_domain"/>
</dbReference>
<dbReference type="STRING" id="332999.SAMN04488511_12350"/>
<dbReference type="Pfam" id="PF17761">
    <property type="entry name" value="DUF1016_N"/>
    <property type="match status" value="1"/>
</dbReference>
<feature type="domain" description="YhcG N-terminal" evidence="1">
    <location>
        <begin position="12"/>
        <end position="119"/>
    </location>
</feature>
<keyword evidence="3" id="KW-1185">Reference proteome</keyword>
<dbReference type="PANTHER" id="PTHR30547">
    <property type="entry name" value="UNCHARACTERIZED PROTEIN YHCG-RELATED"/>
    <property type="match status" value="1"/>
</dbReference>
<protein>
    <recommendedName>
        <fullName evidence="1">YhcG N-terminal domain-containing protein</fullName>
    </recommendedName>
</protein>
<evidence type="ECO:0000313" key="2">
    <source>
        <dbReference type="EMBL" id="SFA59776.1"/>
    </source>
</evidence>
<organism evidence="2 3">
    <name type="scientific">Pedobacter suwonensis</name>
    <dbReference type="NCBI Taxonomy" id="332999"/>
    <lineage>
        <taxon>Bacteria</taxon>
        <taxon>Pseudomonadati</taxon>
        <taxon>Bacteroidota</taxon>
        <taxon>Sphingobacteriia</taxon>
        <taxon>Sphingobacteriales</taxon>
        <taxon>Sphingobacteriaceae</taxon>
        <taxon>Pedobacter</taxon>
    </lineage>
</organism>